<protein>
    <submittedName>
        <fullName evidence="1">Uncharacterized protein</fullName>
    </submittedName>
</protein>
<evidence type="ECO:0000313" key="2">
    <source>
        <dbReference type="Proteomes" id="UP000623467"/>
    </source>
</evidence>
<gene>
    <name evidence="1" type="ORF">MSAN_00134300</name>
</gene>
<proteinExistence type="predicted"/>
<keyword evidence="2" id="KW-1185">Reference proteome</keyword>
<organism evidence="1 2">
    <name type="scientific">Mycena sanguinolenta</name>
    <dbReference type="NCBI Taxonomy" id="230812"/>
    <lineage>
        <taxon>Eukaryota</taxon>
        <taxon>Fungi</taxon>
        <taxon>Dikarya</taxon>
        <taxon>Basidiomycota</taxon>
        <taxon>Agaricomycotina</taxon>
        <taxon>Agaricomycetes</taxon>
        <taxon>Agaricomycetidae</taxon>
        <taxon>Agaricales</taxon>
        <taxon>Marasmiineae</taxon>
        <taxon>Mycenaceae</taxon>
        <taxon>Mycena</taxon>
    </lineage>
</organism>
<comment type="caution">
    <text evidence="1">The sequence shown here is derived from an EMBL/GenBank/DDBJ whole genome shotgun (WGS) entry which is preliminary data.</text>
</comment>
<dbReference type="AlphaFoldDB" id="A0A8H6ZGU1"/>
<accession>A0A8H6ZGU1</accession>
<evidence type="ECO:0000313" key="1">
    <source>
        <dbReference type="EMBL" id="KAF7377152.1"/>
    </source>
</evidence>
<name>A0A8H6ZGU1_9AGAR</name>
<dbReference type="Proteomes" id="UP000623467">
    <property type="component" value="Unassembled WGS sequence"/>
</dbReference>
<sequence>MRQAVDEGENGWWLVCMAAASWESLAASLEWKTLTAARAVSTRRARTRLPFREDVDEGRAALLLWEGFQPLTRRWDRIGWQEIDRARRFDIPLRSTPYNPFPVPLDATTVPWMPFTLSLTCVSPRRASSTSSPTGTCGPQLSFSTPPSALPYPRATYARLARYALRYSSRAEDARTGYIVRVRPEAPRHRRLHSPRPRGGGWCVHGGVCFLAAEYAISDAVPRHWCERAYVRRLRKYSLDGRRRYCSWSSPAARRRGIPSRPGGVYCDLLDEEGRDRIGLDRMGDTVHCALCWNDEGRTTTTSAMQTSASLPANLCTRATR</sequence>
<reference evidence="1" key="1">
    <citation type="submission" date="2020-05" db="EMBL/GenBank/DDBJ databases">
        <title>Mycena genomes resolve the evolution of fungal bioluminescence.</title>
        <authorList>
            <person name="Tsai I.J."/>
        </authorList>
    </citation>
    <scope>NUCLEOTIDE SEQUENCE</scope>
    <source>
        <strain evidence="1">160909Yilan</strain>
    </source>
</reference>
<dbReference type="EMBL" id="JACAZH010000001">
    <property type="protein sequence ID" value="KAF7377152.1"/>
    <property type="molecule type" value="Genomic_DNA"/>
</dbReference>